<dbReference type="Gene3D" id="3.40.50.300">
    <property type="entry name" value="P-loop containing nucleotide triphosphate hydrolases"/>
    <property type="match status" value="1"/>
</dbReference>
<dbReference type="InterPro" id="IPR027417">
    <property type="entry name" value="P-loop_NTPase"/>
</dbReference>
<evidence type="ECO:0000256" key="4">
    <source>
        <dbReference type="PROSITE-ProRule" id="PRU01091"/>
    </source>
</evidence>
<keyword evidence="7" id="KW-1185">Reference proteome</keyword>
<dbReference type="Gene3D" id="1.25.40.10">
    <property type="entry name" value="Tetratricopeptide repeat domain"/>
    <property type="match status" value="3"/>
</dbReference>
<evidence type="ECO:0000259" key="5">
    <source>
        <dbReference type="PROSITE" id="PS51755"/>
    </source>
</evidence>
<feature type="domain" description="OmpR/PhoB-type" evidence="5">
    <location>
        <begin position="1"/>
        <end position="92"/>
    </location>
</feature>
<dbReference type="SUPFAM" id="SSF52540">
    <property type="entry name" value="P-loop containing nucleoside triphosphate hydrolases"/>
    <property type="match status" value="1"/>
</dbReference>
<dbReference type="Gene3D" id="1.10.8.430">
    <property type="entry name" value="Helical domain of apoptotic protease-activating factors"/>
    <property type="match status" value="1"/>
</dbReference>
<organism evidence="6 7">
    <name type="scientific">Amycolatopsis iheyensis</name>
    <dbReference type="NCBI Taxonomy" id="2945988"/>
    <lineage>
        <taxon>Bacteria</taxon>
        <taxon>Bacillati</taxon>
        <taxon>Actinomycetota</taxon>
        <taxon>Actinomycetes</taxon>
        <taxon>Pseudonocardiales</taxon>
        <taxon>Pseudonocardiaceae</taxon>
        <taxon>Amycolatopsis</taxon>
    </lineage>
</organism>
<dbReference type="EMBL" id="JAMXQV010000012">
    <property type="protein sequence ID" value="MCR6485768.1"/>
    <property type="molecule type" value="Genomic_DNA"/>
</dbReference>
<name>A0A9X2SL30_9PSEU</name>
<evidence type="ECO:0000256" key="1">
    <source>
        <dbReference type="ARBA" id="ARBA00005820"/>
    </source>
</evidence>
<dbReference type="Proteomes" id="UP001144096">
    <property type="component" value="Unassembled WGS sequence"/>
</dbReference>
<dbReference type="Gene3D" id="1.10.10.10">
    <property type="entry name" value="Winged helix-like DNA-binding domain superfamily/Winged helix DNA-binding domain"/>
    <property type="match status" value="2"/>
</dbReference>
<dbReference type="PANTHER" id="PTHR47691">
    <property type="entry name" value="REGULATOR-RELATED"/>
    <property type="match status" value="1"/>
</dbReference>
<comment type="similarity">
    <text evidence="1">Belongs to the AfsR/DnrI/RedD regulatory family.</text>
</comment>
<dbReference type="InterPro" id="IPR019734">
    <property type="entry name" value="TPR_rpt"/>
</dbReference>
<dbReference type="PRINTS" id="PR00364">
    <property type="entry name" value="DISEASERSIST"/>
</dbReference>
<evidence type="ECO:0000313" key="6">
    <source>
        <dbReference type="EMBL" id="MCR6485768.1"/>
    </source>
</evidence>
<dbReference type="AlphaFoldDB" id="A0A9X2SL30"/>
<dbReference type="GO" id="GO:0000160">
    <property type="term" value="P:phosphorelay signal transduction system"/>
    <property type="evidence" value="ECO:0007669"/>
    <property type="project" value="InterPro"/>
</dbReference>
<dbReference type="SUPFAM" id="SSF46894">
    <property type="entry name" value="C-terminal effector domain of the bipartite response regulators"/>
    <property type="match status" value="1"/>
</dbReference>
<dbReference type="CDD" id="cd15831">
    <property type="entry name" value="BTAD"/>
    <property type="match status" value="1"/>
</dbReference>
<sequence>MEFRVLGPVQVEGHGGVRALRGARQRRLLAALLLDVNAVVPTEQLIDQLWDDPPDTARQQVHNAVAALRRWLGDGGAESTIVTDDIGYRIVVRPEQFDLACFLDAVSAARAAEEAGRTADAVASLGAALGHWRGPAFAGVGGARFANAAARLAEQRLAAREKLLSLRLDLGEHEQVIGELTELVASEPLRESPRRSLMLALYRSGRQSDALQVYREGRQALAAELGLDPGPELVDLHSRVLRGDPELLGDPVLAPHRDEPAVPVVAERPSFLPHGTRDFTGRDAELDLLLAELTVRPDSGPVILAIDGMGGVGKTTLAVHLGHRLEAEFPDGHYFVDLHGYTAGRVPLTPAAALDLLLRSSGYPAERIQDDLTARAAQWRSHLAGRRVLLVLDNAVDEDQVRHLLPGTSGAVVLVTSRHRMSGLEAAVPVSLDVLPHDHAVELFTRVAGLRRTEDELADVAEVVRLCGRLPLAIRVAASRLRHRLSWTAGHLARLLRDESGRARLLAAGDRSVAAVLEVSYRHLDDAPRRLLALLGVHPGTDFDPAAVSAVGDVELLTAEDLLDGLVQAHLVTQHSPGRYRLHDLVRDFARSALRERGDDERLEARHRLFDHYLHLAGVCCGPIARGFSRIEPDLVHPPRHVPVIESEPAAMELLKAELQNLVATARAAIEEDWTAYTWQLPCVLEPFFSRVNYRESSLDIFRGALEAARRHHSVRGEAAALTNIALILRDRGWYDEVRRLLLDAIGLTRRIDDEPAVAYLLANLGIAHIRAGDLPQASETFSQAREIAMRLEDRQGYAAFTNNIGAVSSRMGHTETALHYFSEALGICRDLEFHQGEAITLINIGEAHLLAGRAETAVERLASGLGISKRISYHPGSCFALSWLGAAHRELGDLGRAHELGTRALELSRGANIGEVECDALAALGETALAAGQPAEAGRLFEEARTRSAELHLPLLAGRACEGLAHVALAAGDEERARRHWETALGHYPAGIAAAGNARDHLAALGGDPVSCQRCRTVAAAPGIRRVGRE</sequence>
<evidence type="ECO:0000256" key="3">
    <source>
        <dbReference type="ARBA" id="ARBA00023125"/>
    </source>
</evidence>
<dbReference type="InterPro" id="IPR011990">
    <property type="entry name" value="TPR-like_helical_dom_sf"/>
</dbReference>
<accession>A0A9X2SL30</accession>
<dbReference type="Pfam" id="PF03704">
    <property type="entry name" value="BTAD"/>
    <property type="match status" value="1"/>
</dbReference>
<dbReference type="InterPro" id="IPR016032">
    <property type="entry name" value="Sig_transdc_resp-reg_C-effctor"/>
</dbReference>
<dbReference type="InterPro" id="IPR005158">
    <property type="entry name" value="BTAD"/>
</dbReference>
<dbReference type="SMART" id="SM00028">
    <property type="entry name" value="TPR"/>
    <property type="match status" value="7"/>
</dbReference>
<gene>
    <name evidence="6" type="ORF">M8542_23365</name>
</gene>
<reference evidence="6" key="1">
    <citation type="submission" date="2022-06" db="EMBL/GenBank/DDBJ databases">
        <title>Amycolatopsis iheyaensis sp. nov., a new species of the genus Amycolatopsis isolated from soil in Iheya island, Japan.</title>
        <authorList>
            <person name="Ngamcharungchit C."/>
            <person name="Kanto H."/>
            <person name="Take A."/>
            <person name="Intra B."/>
            <person name="Matsumoto A."/>
            <person name="Panbangred W."/>
            <person name="Inahashi Y."/>
        </authorList>
    </citation>
    <scope>NUCLEOTIDE SEQUENCE</scope>
    <source>
        <strain evidence="6">OK19-0408</strain>
    </source>
</reference>
<feature type="DNA-binding region" description="OmpR/PhoB-type" evidence="4">
    <location>
        <begin position="1"/>
        <end position="92"/>
    </location>
</feature>
<protein>
    <submittedName>
        <fullName evidence="6">Tetratricopeptide repeat protein</fullName>
    </submittedName>
</protein>
<dbReference type="GO" id="GO:0006355">
    <property type="term" value="P:regulation of DNA-templated transcription"/>
    <property type="evidence" value="ECO:0007669"/>
    <property type="project" value="InterPro"/>
</dbReference>
<evidence type="ECO:0000256" key="2">
    <source>
        <dbReference type="ARBA" id="ARBA00022737"/>
    </source>
</evidence>
<dbReference type="SMART" id="SM01043">
    <property type="entry name" value="BTAD"/>
    <property type="match status" value="1"/>
</dbReference>
<dbReference type="GO" id="GO:0043531">
    <property type="term" value="F:ADP binding"/>
    <property type="evidence" value="ECO:0007669"/>
    <property type="project" value="InterPro"/>
</dbReference>
<evidence type="ECO:0000313" key="7">
    <source>
        <dbReference type="Proteomes" id="UP001144096"/>
    </source>
</evidence>
<dbReference type="InterPro" id="IPR042197">
    <property type="entry name" value="Apaf_helical"/>
</dbReference>
<proteinExistence type="inferred from homology"/>
<keyword evidence="2" id="KW-0677">Repeat</keyword>
<keyword evidence="3 4" id="KW-0238">DNA-binding</keyword>
<dbReference type="InterPro" id="IPR001867">
    <property type="entry name" value="OmpR/PhoB-type_DNA-bd"/>
</dbReference>
<dbReference type="GO" id="GO:0003677">
    <property type="term" value="F:DNA binding"/>
    <property type="evidence" value="ECO:0007669"/>
    <property type="project" value="UniProtKB-UniRule"/>
</dbReference>
<dbReference type="Pfam" id="PF00486">
    <property type="entry name" value="Trans_reg_C"/>
    <property type="match status" value="1"/>
</dbReference>
<dbReference type="SMART" id="SM00862">
    <property type="entry name" value="Trans_reg_C"/>
    <property type="match status" value="1"/>
</dbReference>
<dbReference type="InterPro" id="IPR036388">
    <property type="entry name" value="WH-like_DNA-bd_sf"/>
</dbReference>
<dbReference type="Pfam" id="PF00931">
    <property type="entry name" value="NB-ARC"/>
    <property type="match status" value="1"/>
</dbReference>
<dbReference type="PROSITE" id="PS51755">
    <property type="entry name" value="OMPR_PHOB"/>
    <property type="match status" value="1"/>
</dbReference>
<dbReference type="InterPro" id="IPR002182">
    <property type="entry name" value="NB-ARC"/>
</dbReference>
<dbReference type="PANTHER" id="PTHR47691:SF3">
    <property type="entry name" value="HTH-TYPE TRANSCRIPTIONAL REGULATOR RV0890C-RELATED"/>
    <property type="match status" value="1"/>
</dbReference>
<dbReference type="RefSeq" id="WP_257922350.1">
    <property type="nucleotide sequence ID" value="NZ_JAMXQV010000012.1"/>
</dbReference>
<dbReference type="Pfam" id="PF13424">
    <property type="entry name" value="TPR_12"/>
    <property type="match status" value="2"/>
</dbReference>
<dbReference type="SUPFAM" id="SSF48452">
    <property type="entry name" value="TPR-like"/>
    <property type="match status" value="3"/>
</dbReference>
<comment type="caution">
    <text evidence="6">The sequence shown here is derived from an EMBL/GenBank/DDBJ whole genome shotgun (WGS) entry which is preliminary data.</text>
</comment>